<evidence type="ECO:0000256" key="3">
    <source>
        <dbReference type="ARBA" id="ARBA00022771"/>
    </source>
</evidence>
<keyword evidence="3" id="KW-0863">Zinc-finger</keyword>
<dbReference type="Gene3D" id="3.30.1740.10">
    <property type="entry name" value="Zinc finger, PARP-type"/>
    <property type="match status" value="1"/>
</dbReference>
<comment type="subcellular location">
    <subcellularLocation>
        <location evidence="1">Nucleus</location>
    </subcellularLocation>
</comment>
<dbReference type="Gramene" id="ONI08643">
    <property type="protein sequence ID" value="ONI08643"/>
    <property type="gene ID" value="PRUPE_5G191000"/>
</dbReference>
<dbReference type="AlphaFoldDB" id="M5WR20"/>
<dbReference type="GO" id="GO:0005634">
    <property type="term" value="C:nucleus"/>
    <property type="evidence" value="ECO:0007669"/>
    <property type="project" value="UniProtKB-SubCell"/>
</dbReference>
<evidence type="ECO:0000313" key="6">
    <source>
        <dbReference type="EMBL" id="ONI08643.1"/>
    </source>
</evidence>
<keyword evidence="5" id="KW-0539">Nucleus</keyword>
<reference evidence="6 7" key="1">
    <citation type="journal article" date="2013" name="Nat. Genet.">
        <title>The high-quality draft genome of peach (Prunus persica) identifies unique patterns of genetic diversity, domestication and genome evolution.</title>
        <authorList>
            <consortium name="International Peach Genome Initiative"/>
            <person name="Verde I."/>
            <person name="Abbott A.G."/>
            <person name="Scalabrin S."/>
            <person name="Jung S."/>
            <person name="Shu S."/>
            <person name="Marroni F."/>
            <person name="Zhebentyayeva T."/>
            <person name="Dettori M.T."/>
            <person name="Grimwood J."/>
            <person name="Cattonaro F."/>
            <person name="Zuccolo A."/>
            <person name="Rossini L."/>
            <person name="Jenkins J."/>
            <person name="Vendramin E."/>
            <person name="Meisel L.A."/>
            <person name="Decroocq V."/>
            <person name="Sosinski B."/>
            <person name="Prochnik S."/>
            <person name="Mitros T."/>
            <person name="Policriti A."/>
            <person name="Cipriani G."/>
            <person name="Dondini L."/>
            <person name="Ficklin S."/>
            <person name="Goodstein D.M."/>
            <person name="Xuan P."/>
            <person name="Del Fabbro C."/>
            <person name="Aramini V."/>
            <person name="Copetti D."/>
            <person name="Gonzalez S."/>
            <person name="Horner D.S."/>
            <person name="Falchi R."/>
            <person name="Lucas S."/>
            <person name="Mica E."/>
            <person name="Maldonado J."/>
            <person name="Lazzari B."/>
            <person name="Bielenberg D."/>
            <person name="Pirona R."/>
            <person name="Miculan M."/>
            <person name="Barakat A."/>
            <person name="Testolin R."/>
            <person name="Stella A."/>
            <person name="Tartarini S."/>
            <person name="Tonutti P."/>
            <person name="Arus P."/>
            <person name="Orellana A."/>
            <person name="Wells C."/>
            <person name="Main D."/>
            <person name="Vizzotto G."/>
            <person name="Silva H."/>
            <person name="Salamini F."/>
            <person name="Schmutz J."/>
            <person name="Morgante M."/>
            <person name="Rokhsar D.S."/>
        </authorList>
    </citation>
    <scope>NUCLEOTIDE SEQUENCE [LARGE SCALE GENOMIC DNA]</scope>
    <source>
        <strain evidence="7">cv. Nemared</strain>
    </source>
</reference>
<accession>M5WR20</accession>
<dbReference type="SMART" id="SM01336">
    <property type="entry name" value="zf-PARP"/>
    <property type="match status" value="1"/>
</dbReference>
<dbReference type="GO" id="GO:0008270">
    <property type="term" value="F:zinc ion binding"/>
    <property type="evidence" value="ECO:0007669"/>
    <property type="project" value="UniProtKB-KW"/>
</dbReference>
<dbReference type="HOGENOM" id="CLU_2562689_0_0_1"/>
<evidence type="ECO:0000256" key="2">
    <source>
        <dbReference type="ARBA" id="ARBA00022723"/>
    </source>
</evidence>
<dbReference type="Proteomes" id="UP000006882">
    <property type="component" value="Chromosome G5"/>
</dbReference>
<evidence type="ECO:0000313" key="7">
    <source>
        <dbReference type="Proteomes" id="UP000006882"/>
    </source>
</evidence>
<evidence type="ECO:0000256" key="1">
    <source>
        <dbReference type="ARBA" id="ARBA00004123"/>
    </source>
</evidence>
<proteinExistence type="predicted"/>
<protein>
    <submittedName>
        <fullName evidence="6">Uncharacterized protein</fullName>
    </submittedName>
</protein>
<organism evidence="6 7">
    <name type="scientific">Prunus persica</name>
    <name type="common">Peach</name>
    <name type="synonym">Amygdalus persica</name>
    <dbReference type="NCBI Taxonomy" id="3760"/>
    <lineage>
        <taxon>Eukaryota</taxon>
        <taxon>Viridiplantae</taxon>
        <taxon>Streptophyta</taxon>
        <taxon>Embryophyta</taxon>
        <taxon>Tracheophyta</taxon>
        <taxon>Spermatophyta</taxon>
        <taxon>Magnoliopsida</taxon>
        <taxon>eudicotyledons</taxon>
        <taxon>Gunneridae</taxon>
        <taxon>Pentapetalae</taxon>
        <taxon>rosids</taxon>
        <taxon>fabids</taxon>
        <taxon>Rosales</taxon>
        <taxon>Rosaceae</taxon>
        <taxon>Amygdaloideae</taxon>
        <taxon>Amygdaleae</taxon>
        <taxon>Prunus</taxon>
    </lineage>
</organism>
<dbReference type="STRING" id="3760.M5WR20"/>
<sequence>MVTATQFDGFMPMWNQADCIMKKAKQIKSTDDVEGLELLRWEDQKEIRNYVQSGGPPDTITINYFFFLFLLLLSAVDKGMQR</sequence>
<keyword evidence="7" id="KW-1185">Reference proteome</keyword>
<gene>
    <name evidence="6" type="ORF">PRUPE_5G191000</name>
</gene>
<dbReference type="PROSITE" id="PS50064">
    <property type="entry name" value="ZF_PARP_2"/>
    <property type="match status" value="1"/>
</dbReference>
<dbReference type="SUPFAM" id="SSF57716">
    <property type="entry name" value="Glucocorticoid receptor-like (DNA-binding domain)"/>
    <property type="match status" value="1"/>
</dbReference>
<dbReference type="InterPro" id="IPR001510">
    <property type="entry name" value="Znf_PARP"/>
</dbReference>
<evidence type="ECO:0000256" key="4">
    <source>
        <dbReference type="ARBA" id="ARBA00022833"/>
    </source>
</evidence>
<keyword evidence="4" id="KW-0862">Zinc</keyword>
<dbReference type="EMBL" id="CM007655">
    <property type="protein sequence ID" value="ONI08643.1"/>
    <property type="molecule type" value="Genomic_DNA"/>
</dbReference>
<keyword evidence="2" id="KW-0479">Metal-binding</keyword>
<dbReference type="InterPro" id="IPR036957">
    <property type="entry name" value="Znf_PARP_sf"/>
</dbReference>
<dbReference type="GO" id="GO:0003677">
    <property type="term" value="F:DNA binding"/>
    <property type="evidence" value="ECO:0007669"/>
    <property type="project" value="InterPro"/>
</dbReference>
<dbReference type="eggNOG" id="KOG1037">
    <property type="taxonomic scope" value="Eukaryota"/>
</dbReference>
<evidence type="ECO:0000256" key="5">
    <source>
        <dbReference type="ARBA" id="ARBA00023242"/>
    </source>
</evidence>
<name>M5WR20_PRUPE</name>